<evidence type="ECO:0000256" key="10">
    <source>
        <dbReference type="ARBA" id="ARBA00022553"/>
    </source>
</evidence>
<evidence type="ECO:0000256" key="6">
    <source>
        <dbReference type="ARBA" id="ARBA00017322"/>
    </source>
</evidence>
<sequence>MMVRFLRSGKWELIGMFVAASVVSLVLAAAAWIGLAGELKETEVRLWAASVFLLVSTGFGYWAAQRIGRRIDTLHLSLKQASNGNFGVRITESGQNSFVEVYREFNVLAEQMEEKMKWLQMRGEEYVMSESASNEAAVLEERKRLARDLHDTVSQQLFAIHMCASSLPKLQQIDRERADAVMEQLVNMSNLAQKQMRNFIAMLRPMELEGRTLYEALDKWFPDYCRQNNLQGELEWRLKERLSEAKEHQLFLIAQEAMANIVKHAKAKGCTLTLSDNERQVVMILQDDGLGFKADGVKRGSYGLSTMQERAQKLGGDAEILSKPGSGTRVKVTIPKMLRGEHAQ</sequence>
<keyword evidence="19" id="KW-0902">Two-component regulatory system</keyword>
<dbReference type="AlphaFoldDB" id="A0A927H7Y0"/>
<evidence type="ECO:0000256" key="8">
    <source>
        <dbReference type="ARBA" id="ARBA00022485"/>
    </source>
</evidence>
<evidence type="ECO:0000256" key="22">
    <source>
        <dbReference type="ARBA" id="ARBA00024827"/>
    </source>
</evidence>
<dbReference type="SUPFAM" id="SSF55874">
    <property type="entry name" value="ATPase domain of HSP90 chaperone/DNA topoisomerase II/histidine kinase"/>
    <property type="match status" value="1"/>
</dbReference>
<reference evidence="27" key="1">
    <citation type="submission" date="2020-09" db="EMBL/GenBank/DDBJ databases">
        <title>A novel bacterium of genus Paenibacillus, isolated from South China Sea.</title>
        <authorList>
            <person name="Huang H."/>
            <person name="Mo K."/>
            <person name="Hu Y."/>
        </authorList>
    </citation>
    <scope>NUCLEOTIDE SEQUENCE</scope>
    <source>
        <strain evidence="27">IB182493</strain>
    </source>
</reference>
<evidence type="ECO:0000256" key="18">
    <source>
        <dbReference type="ARBA" id="ARBA00023004"/>
    </source>
</evidence>
<dbReference type="Proteomes" id="UP000632125">
    <property type="component" value="Unassembled WGS sequence"/>
</dbReference>
<keyword evidence="28" id="KW-1185">Reference proteome</keyword>
<keyword evidence="9" id="KW-0963">Cytoplasm</keyword>
<keyword evidence="11" id="KW-0808">Transferase</keyword>
<comment type="cofactor">
    <cofactor evidence="2">
        <name>[4Fe-4S] cluster</name>
        <dbReference type="ChEBI" id="CHEBI:49883"/>
    </cofactor>
</comment>
<evidence type="ECO:0000256" key="12">
    <source>
        <dbReference type="ARBA" id="ARBA00022692"/>
    </source>
</evidence>
<dbReference type="InterPro" id="IPR003594">
    <property type="entry name" value="HATPase_dom"/>
</dbReference>
<dbReference type="InterPro" id="IPR011712">
    <property type="entry name" value="Sig_transdc_His_kin_sub3_dim/P"/>
</dbReference>
<dbReference type="InterPro" id="IPR050482">
    <property type="entry name" value="Sensor_HK_TwoCompSys"/>
</dbReference>
<evidence type="ECO:0000256" key="1">
    <source>
        <dbReference type="ARBA" id="ARBA00000085"/>
    </source>
</evidence>
<evidence type="ECO:0000256" key="9">
    <source>
        <dbReference type="ARBA" id="ARBA00022490"/>
    </source>
</evidence>
<dbReference type="EMBL" id="JACXIY010000041">
    <property type="protein sequence ID" value="MBD2872116.1"/>
    <property type="molecule type" value="Genomic_DNA"/>
</dbReference>
<keyword evidence="12 24" id="KW-0812">Transmembrane</keyword>
<dbReference type="Pfam" id="PF02518">
    <property type="entry name" value="HATPase_c"/>
    <property type="match status" value="1"/>
</dbReference>
<dbReference type="GO" id="GO:0051539">
    <property type="term" value="F:4 iron, 4 sulfur cluster binding"/>
    <property type="evidence" value="ECO:0007669"/>
    <property type="project" value="UniProtKB-KW"/>
</dbReference>
<evidence type="ECO:0000256" key="20">
    <source>
        <dbReference type="ARBA" id="ARBA00023014"/>
    </source>
</evidence>
<dbReference type="Gene3D" id="6.10.340.10">
    <property type="match status" value="1"/>
</dbReference>
<evidence type="ECO:0000313" key="28">
    <source>
        <dbReference type="Proteomes" id="UP000632125"/>
    </source>
</evidence>
<dbReference type="PANTHER" id="PTHR24421:SF37">
    <property type="entry name" value="SENSOR HISTIDINE KINASE NARS"/>
    <property type="match status" value="1"/>
</dbReference>
<keyword evidence="13" id="KW-0479">Metal-binding</keyword>
<comment type="function">
    <text evidence="22">Member of the two-component regulatory system NreB/NreC involved in the control of dissimilatory nitrate/nitrite reduction in response to oxygen. NreB functions as a direct oxygen sensor histidine kinase which is autophosphorylated, in the absence of oxygen, probably at the conserved histidine residue, and transfers its phosphate group probably to a conserved aspartate residue of NreC. NreB/NreC activates the expression of the nitrate (narGHJI) and nitrite (nir) reductase operons, as well as the putative nitrate transporter gene narT.</text>
</comment>
<comment type="subcellular location">
    <subcellularLocation>
        <location evidence="4">Cell membrane</location>
        <topology evidence="4">Multi-pass membrane protein</topology>
    </subcellularLocation>
    <subcellularLocation>
        <location evidence="3">Cytoplasm</location>
    </subcellularLocation>
</comment>
<evidence type="ECO:0000256" key="24">
    <source>
        <dbReference type="SAM" id="Phobius"/>
    </source>
</evidence>
<dbReference type="SMART" id="SM00387">
    <property type="entry name" value="HATPase_c"/>
    <property type="match status" value="1"/>
</dbReference>
<evidence type="ECO:0000256" key="7">
    <source>
        <dbReference type="ARBA" id="ARBA00022475"/>
    </source>
</evidence>
<proteinExistence type="predicted"/>
<dbReference type="PANTHER" id="PTHR24421">
    <property type="entry name" value="NITRATE/NITRITE SENSOR PROTEIN NARX-RELATED"/>
    <property type="match status" value="1"/>
</dbReference>
<dbReference type="PRINTS" id="PR00344">
    <property type="entry name" value="BCTRLSENSOR"/>
</dbReference>
<keyword evidence="14" id="KW-0547">Nucleotide-binding</keyword>
<dbReference type="GO" id="GO:0046872">
    <property type="term" value="F:metal ion binding"/>
    <property type="evidence" value="ECO:0007669"/>
    <property type="project" value="UniProtKB-KW"/>
</dbReference>
<dbReference type="Gene3D" id="3.30.565.10">
    <property type="entry name" value="Histidine kinase-like ATPase, C-terminal domain"/>
    <property type="match status" value="1"/>
</dbReference>
<evidence type="ECO:0000256" key="3">
    <source>
        <dbReference type="ARBA" id="ARBA00004496"/>
    </source>
</evidence>
<protein>
    <recommendedName>
        <fullName evidence="6">Oxygen sensor histidine kinase NreB</fullName>
        <ecNumber evidence="5">2.7.13.3</ecNumber>
    </recommendedName>
    <alternativeName>
        <fullName evidence="23">Nitrogen regulation protein B</fullName>
    </alternativeName>
</protein>
<dbReference type="GO" id="GO:0000155">
    <property type="term" value="F:phosphorelay sensor kinase activity"/>
    <property type="evidence" value="ECO:0007669"/>
    <property type="project" value="InterPro"/>
</dbReference>
<keyword evidence="17 24" id="KW-1133">Transmembrane helix</keyword>
<keyword evidence="10" id="KW-0597">Phosphoprotein</keyword>
<dbReference type="GO" id="GO:0005737">
    <property type="term" value="C:cytoplasm"/>
    <property type="evidence" value="ECO:0007669"/>
    <property type="project" value="UniProtKB-SubCell"/>
</dbReference>
<keyword evidence="16" id="KW-0067">ATP-binding</keyword>
<keyword evidence="21 24" id="KW-0472">Membrane</keyword>
<feature type="transmembrane region" description="Helical" evidence="24">
    <location>
        <begin position="46"/>
        <end position="64"/>
    </location>
</feature>
<evidence type="ECO:0000256" key="2">
    <source>
        <dbReference type="ARBA" id="ARBA00001966"/>
    </source>
</evidence>
<evidence type="ECO:0000256" key="19">
    <source>
        <dbReference type="ARBA" id="ARBA00023012"/>
    </source>
</evidence>
<feature type="domain" description="HAMP" evidence="26">
    <location>
        <begin position="65"/>
        <end position="117"/>
    </location>
</feature>
<evidence type="ECO:0000256" key="21">
    <source>
        <dbReference type="ARBA" id="ARBA00023136"/>
    </source>
</evidence>
<evidence type="ECO:0000256" key="23">
    <source>
        <dbReference type="ARBA" id="ARBA00030800"/>
    </source>
</evidence>
<keyword evidence="20" id="KW-0411">Iron-sulfur</keyword>
<accession>A0A927H7Y0</accession>
<dbReference type="PROSITE" id="PS50885">
    <property type="entry name" value="HAMP"/>
    <property type="match status" value="1"/>
</dbReference>
<evidence type="ECO:0000259" key="25">
    <source>
        <dbReference type="PROSITE" id="PS50109"/>
    </source>
</evidence>
<evidence type="ECO:0000256" key="5">
    <source>
        <dbReference type="ARBA" id="ARBA00012438"/>
    </source>
</evidence>
<keyword evidence="7" id="KW-1003">Cell membrane</keyword>
<dbReference type="InterPro" id="IPR004358">
    <property type="entry name" value="Sig_transdc_His_kin-like_C"/>
</dbReference>
<evidence type="ECO:0000256" key="15">
    <source>
        <dbReference type="ARBA" id="ARBA00022777"/>
    </source>
</evidence>
<evidence type="ECO:0000256" key="14">
    <source>
        <dbReference type="ARBA" id="ARBA00022741"/>
    </source>
</evidence>
<dbReference type="InterPro" id="IPR036890">
    <property type="entry name" value="HATPase_C_sf"/>
</dbReference>
<dbReference type="GO" id="GO:0046983">
    <property type="term" value="F:protein dimerization activity"/>
    <property type="evidence" value="ECO:0007669"/>
    <property type="project" value="InterPro"/>
</dbReference>
<comment type="catalytic activity">
    <reaction evidence="1">
        <text>ATP + protein L-histidine = ADP + protein N-phospho-L-histidine.</text>
        <dbReference type="EC" id="2.7.13.3"/>
    </reaction>
</comment>
<dbReference type="Pfam" id="PF07730">
    <property type="entry name" value="HisKA_3"/>
    <property type="match status" value="1"/>
</dbReference>
<dbReference type="GO" id="GO:0005886">
    <property type="term" value="C:plasma membrane"/>
    <property type="evidence" value="ECO:0007669"/>
    <property type="project" value="UniProtKB-SubCell"/>
</dbReference>
<name>A0A927H7Y0_9BACL</name>
<dbReference type="CDD" id="cd16917">
    <property type="entry name" value="HATPase_UhpB-NarQ-NarX-like"/>
    <property type="match status" value="1"/>
</dbReference>
<dbReference type="InterPro" id="IPR005467">
    <property type="entry name" value="His_kinase_dom"/>
</dbReference>
<evidence type="ECO:0000256" key="11">
    <source>
        <dbReference type="ARBA" id="ARBA00022679"/>
    </source>
</evidence>
<keyword evidence="8" id="KW-0004">4Fe-4S</keyword>
<feature type="domain" description="Histidine kinase" evidence="25">
    <location>
        <begin position="144"/>
        <end position="338"/>
    </location>
</feature>
<evidence type="ECO:0000256" key="13">
    <source>
        <dbReference type="ARBA" id="ARBA00022723"/>
    </source>
</evidence>
<dbReference type="Gene3D" id="1.20.5.1930">
    <property type="match status" value="1"/>
</dbReference>
<keyword evidence="15 27" id="KW-0418">Kinase</keyword>
<gene>
    <name evidence="27" type="ORF">IDH41_26395</name>
</gene>
<evidence type="ECO:0000259" key="26">
    <source>
        <dbReference type="PROSITE" id="PS50885"/>
    </source>
</evidence>
<organism evidence="27 28">
    <name type="scientific">Paenibacillus arenilitoris</name>
    <dbReference type="NCBI Taxonomy" id="2772299"/>
    <lineage>
        <taxon>Bacteria</taxon>
        <taxon>Bacillati</taxon>
        <taxon>Bacillota</taxon>
        <taxon>Bacilli</taxon>
        <taxon>Bacillales</taxon>
        <taxon>Paenibacillaceae</taxon>
        <taxon>Paenibacillus</taxon>
    </lineage>
</organism>
<dbReference type="RefSeq" id="WP_190866526.1">
    <property type="nucleotide sequence ID" value="NZ_JACXIY010000041.1"/>
</dbReference>
<evidence type="ECO:0000313" key="27">
    <source>
        <dbReference type="EMBL" id="MBD2872116.1"/>
    </source>
</evidence>
<dbReference type="GO" id="GO:0005524">
    <property type="term" value="F:ATP binding"/>
    <property type="evidence" value="ECO:0007669"/>
    <property type="project" value="UniProtKB-KW"/>
</dbReference>
<evidence type="ECO:0000256" key="16">
    <source>
        <dbReference type="ARBA" id="ARBA00022840"/>
    </source>
</evidence>
<evidence type="ECO:0000256" key="4">
    <source>
        <dbReference type="ARBA" id="ARBA00004651"/>
    </source>
</evidence>
<dbReference type="InterPro" id="IPR003660">
    <property type="entry name" value="HAMP_dom"/>
</dbReference>
<keyword evidence="18" id="KW-0408">Iron</keyword>
<dbReference type="EC" id="2.7.13.3" evidence="5"/>
<comment type="caution">
    <text evidence="27">The sequence shown here is derived from an EMBL/GenBank/DDBJ whole genome shotgun (WGS) entry which is preliminary data.</text>
</comment>
<dbReference type="PROSITE" id="PS50109">
    <property type="entry name" value="HIS_KIN"/>
    <property type="match status" value="1"/>
</dbReference>
<evidence type="ECO:0000256" key="17">
    <source>
        <dbReference type="ARBA" id="ARBA00022989"/>
    </source>
</evidence>